<evidence type="ECO:0000313" key="3">
    <source>
        <dbReference type="Proteomes" id="UP001338137"/>
    </source>
</evidence>
<reference evidence="2 3" key="1">
    <citation type="submission" date="2023-03" db="EMBL/GenBank/DDBJ databases">
        <title>Bacillus Genome Sequencing.</title>
        <authorList>
            <person name="Dunlap C."/>
        </authorList>
    </citation>
    <scope>NUCLEOTIDE SEQUENCE [LARGE SCALE GENOMIC DNA]</scope>
    <source>
        <strain evidence="2 3">BD-533</strain>
    </source>
</reference>
<protein>
    <submittedName>
        <fullName evidence="2">ATP-binding protein</fullName>
    </submittedName>
</protein>
<dbReference type="EMBL" id="JARLKY010000009">
    <property type="protein sequence ID" value="MEC0226252.1"/>
    <property type="molecule type" value="Genomic_DNA"/>
</dbReference>
<keyword evidence="2" id="KW-0067">ATP-binding</keyword>
<comment type="caution">
    <text evidence="2">The sequence shown here is derived from an EMBL/GenBank/DDBJ whole genome shotgun (WGS) entry which is preliminary data.</text>
</comment>
<dbReference type="PANTHER" id="PTHR34220:SF7">
    <property type="entry name" value="SENSOR HISTIDINE KINASE YPDA"/>
    <property type="match status" value="1"/>
</dbReference>
<dbReference type="Gene3D" id="3.30.565.10">
    <property type="entry name" value="Histidine kinase-like ATPase, C-terminal domain"/>
    <property type="match status" value="1"/>
</dbReference>
<sequence>MQVQLSEKKYKLKAMEMMALQSNINPHFLANTASRVMKLLFQPIIENAIYHGIKESNRFGYIKVRLRRKGDMLHITIIDTGIGMRKERLQQVRKGLHREETGGHIGIYNTYKRLQLNHGYMFSFAIFSKYGWGTVIRMEFPILTEGTEAEVWER</sequence>
<gene>
    <name evidence="2" type="ORF">P4I72_03885</name>
</gene>
<dbReference type="InterPro" id="IPR050640">
    <property type="entry name" value="Bact_2-comp_sensor_kinase"/>
</dbReference>
<evidence type="ECO:0000313" key="2">
    <source>
        <dbReference type="EMBL" id="MEC0226252.1"/>
    </source>
</evidence>
<dbReference type="PANTHER" id="PTHR34220">
    <property type="entry name" value="SENSOR HISTIDINE KINASE YPDA"/>
    <property type="match status" value="1"/>
</dbReference>
<name>A0ABU6FWJ2_9BACL</name>
<dbReference type="InterPro" id="IPR003594">
    <property type="entry name" value="HATPase_dom"/>
</dbReference>
<keyword evidence="3" id="KW-1185">Reference proteome</keyword>
<accession>A0ABU6FWJ2</accession>
<proteinExistence type="predicted"/>
<keyword evidence="2" id="KW-0547">Nucleotide-binding</keyword>
<dbReference type="Proteomes" id="UP001338137">
    <property type="component" value="Unassembled WGS sequence"/>
</dbReference>
<dbReference type="SMART" id="SM00387">
    <property type="entry name" value="HATPase_c"/>
    <property type="match status" value="1"/>
</dbReference>
<dbReference type="GO" id="GO:0005524">
    <property type="term" value="F:ATP binding"/>
    <property type="evidence" value="ECO:0007669"/>
    <property type="project" value="UniProtKB-KW"/>
</dbReference>
<dbReference type="Pfam" id="PF02518">
    <property type="entry name" value="HATPase_c"/>
    <property type="match status" value="1"/>
</dbReference>
<dbReference type="RefSeq" id="WP_326070645.1">
    <property type="nucleotide sequence ID" value="NZ_JARLKY010000009.1"/>
</dbReference>
<dbReference type="InterPro" id="IPR036890">
    <property type="entry name" value="HATPase_C_sf"/>
</dbReference>
<feature type="domain" description="Histidine kinase/HSP90-like ATPase" evidence="1">
    <location>
        <begin position="36"/>
        <end position="144"/>
    </location>
</feature>
<organism evidence="2 3">
    <name type="scientific">Paenibacillus alba</name>
    <dbReference type="NCBI Taxonomy" id="1197127"/>
    <lineage>
        <taxon>Bacteria</taxon>
        <taxon>Bacillati</taxon>
        <taxon>Bacillota</taxon>
        <taxon>Bacilli</taxon>
        <taxon>Bacillales</taxon>
        <taxon>Paenibacillaceae</taxon>
        <taxon>Paenibacillus</taxon>
    </lineage>
</organism>
<evidence type="ECO:0000259" key="1">
    <source>
        <dbReference type="SMART" id="SM00387"/>
    </source>
</evidence>
<dbReference type="SUPFAM" id="SSF55874">
    <property type="entry name" value="ATPase domain of HSP90 chaperone/DNA topoisomerase II/histidine kinase"/>
    <property type="match status" value="1"/>
</dbReference>